<evidence type="ECO:0000313" key="3">
    <source>
        <dbReference type="Proteomes" id="UP001223420"/>
    </source>
</evidence>
<accession>A0AAJ1TTN2</accession>
<dbReference type="EMBL" id="JAUSWL010000002">
    <property type="protein sequence ID" value="MDQ0542328.1"/>
    <property type="molecule type" value="Genomic_DNA"/>
</dbReference>
<comment type="caution">
    <text evidence="2">The sequence shown here is derived from an EMBL/GenBank/DDBJ whole genome shotgun (WGS) entry which is preliminary data.</text>
</comment>
<protein>
    <recommendedName>
        <fullName evidence="4">Fibronectin-attachment protein (FAP)</fullName>
    </recommendedName>
</protein>
<dbReference type="Proteomes" id="UP001223420">
    <property type="component" value="Unassembled WGS sequence"/>
</dbReference>
<organism evidence="2 3">
    <name type="scientific">Methylobacterium brachiatum</name>
    <dbReference type="NCBI Taxonomy" id="269660"/>
    <lineage>
        <taxon>Bacteria</taxon>
        <taxon>Pseudomonadati</taxon>
        <taxon>Pseudomonadota</taxon>
        <taxon>Alphaproteobacteria</taxon>
        <taxon>Hyphomicrobiales</taxon>
        <taxon>Methylobacteriaceae</taxon>
        <taxon>Methylobacterium</taxon>
    </lineage>
</organism>
<dbReference type="AlphaFoldDB" id="A0AAJ1TTN2"/>
<dbReference type="RefSeq" id="WP_230365706.1">
    <property type="nucleotide sequence ID" value="NZ_JAJALK010000003.1"/>
</dbReference>
<feature type="compositionally biased region" description="Basic and acidic residues" evidence="1">
    <location>
        <begin position="14"/>
        <end position="23"/>
    </location>
</feature>
<feature type="region of interest" description="Disordered" evidence="1">
    <location>
        <begin position="1"/>
        <end position="65"/>
    </location>
</feature>
<sequence length="65" mass="6889">MSRRTENDSPIETKAPEVPEHRNPSSSEHPVVRELGELDPSDPNPPAPPTPRAPSGSDAGFGSFG</sequence>
<evidence type="ECO:0000313" key="2">
    <source>
        <dbReference type="EMBL" id="MDQ0542328.1"/>
    </source>
</evidence>
<gene>
    <name evidence="2" type="ORF">QO001_001246</name>
</gene>
<name>A0AAJ1TTN2_9HYPH</name>
<proteinExistence type="predicted"/>
<reference evidence="2" key="1">
    <citation type="submission" date="2023-07" db="EMBL/GenBank/DDBJ databases">
        <title>Genomic Encyclopedia of Type Strains, Phase IV (KMG-IV): sequencing the most valuable type-strain genomes for metagenomic binning, comparative biology and taxonomic classification.</title>
        <authorList>
            <person name="Goeker M."/>
        </authorList>
    </citation>
    <scope>NUCLEOTIDE SEQUENCE</scope>
    <source>
        <strain evidence="2">DSM 19569</strain>
    </source>
</reference>
<evidence type="ECO:0000256" key="1">
    <source>
        <dbReference type="SAM" id="MobiDB-lite"/>
    </source>
</evidence>
<feature type="compositionally biased region" description="Pro residues" evidence="1">
    <location>
        <begin position="42"/>
        <end position="52"/>
    </location>
</feature>
<evidence type="ECO:0008006" key="4">
    <source>
        <dbReference type="Google" id="ProtNLM"/>
    </source>
</evidence>